<feature type="region of interest" description="Disordered" evidence="1">
    <location>
        <begin position="146"/>
        <end position="169"/>
    </location>
</feature>
<evidence type="ECO:0000256" key="1">
    <source>
        <dbReference type="SAM" id="MobiDB-lite"/>
    </source>
</evidence>
<feature type="domain" description="C2H2-type" evidence="2">
    <location>
        <begin position="57"/>
        <end position="83"/>
    </location>
</feature>
<feature type="domain" description="C2H2-type" evidence="2">
    <location>
        <begin position="84"/>
        <end position="109"/>
    </location>
</feature>
<evidence type="ECO:0000259" key="2">
    <source>
        <dbReference type="SMART" id="SM00355"/>
    </source>
</evidence>
<comment type="caution">
    <text evidence="3">The sequence shown here is derived from an EMBL/GenBank/DDBJ whole genome shotgun (WGS) entry which is preliminary data.</text>
</comment>
<evidence type="ECO:0000313" key="4">
    <source>
        <dbReference type="Proteomes" id="UP000800235"/>
    </source>
</evidence>
<dbReference type="Gene3D" id="3.30.160.60">
    <property type="entry name" value="Classic Zinc Finger"/>
    <property type="match status" value="1"/>
</dbReference>
<evidence type="ECO:0000313" key="3">
    <source>
        <dbReference type="EMBL" id="KAF2424866.1"/>
    </source>
</evidence>
<feature type="compositionally biased region" description="Acidic residues" evidence="1">
    <location>
        <begin position="148"/>
        <end position="163"/>
    </location>
</feature>
<protein>
    <recommendedName>
        <fullName evidence="2">C2H2-type domain-containing protein</fullName>
    </recommendedName>
</protein>
<feature type="domain" description="C2H2-type" evidence="2">
    <location>
        <begin position="26"/>
        <end position="52"/>
    </location>
</feature>
<keyword evidence="4" id="KW-1185">Reference proteome</keyword>
<reference evidence="3" key="1">
    <citation type="journal article" date="2020" name="Stud. Mycol.">
        <title>101 Dothideomycetes genomes: a test case for predicting lifestyles and emergence of pathogens.</title>
        <authorList>
            <person name="Haridas S."/>
            <person name="Albert R."/>
            <person name="Binder M."/>
            <person name="Bloem J."/>
            <person name="Labutti K."/>
            <person name="Salamov A."/>
            <person name="Andreopoulos B."/>
            <person name="Baker S."/>
            <person name="Barry K."/>
            <person name="Bills G."/>
            <person name="Bluhm B."/>
            <person name="Cannon C."/>
            <person name="Castanera R."/>
            <person name="Culley D."/>
            <person name="Daum C."/>
            <person name="Ezra D."/>
            <person name="Gonzalez J."/>
            <person name="Henrissat B."/>
            <person name="Kuo A."/>
            <person name="Liang C."/>
            <person name="Lipzen A."/>
            <person name="Lutzoni F."/>
            <person name="Magnuson J."/>
            <person name="Mondo S."/>
            <person name="Nolan M."/>
            <person name="Ohm R."/>
            <person name="Pangilinan J."/>
            <person name="Park H.-J."/>
            <person name="Ramirez L."/>
            <person name="Alfaro M."/>
            <person name="Sun H."/>
            <person name="Tritt A."/>
            <person name="Yoshinaga Y."/>
            <person name="Zwiers L.-H."/>
            <person name="Turgeon B."/>
            <person name="Goodwin S."/>
            <person name="Spatafora J."/>
            <person name="Crous P."/>
            <person name="Grigoriev I."/>
        </authorList>
    </citation>
    <scope>NUCLEOTIDE SEQUENCE</scope>
    <source>
        <strain evidence="3">CBS 130266</strain>
    </source>
</reference>
<accession>A0A9P4NJT6</accession>
<name>A0A9P4NJT6_9PEZI</name>
<dbReference type="InterPro" id="IPR013087">
    <property type="entry name" value="Znf_C2H2_type"/>
</dbReference>
<organism evidence="3 4">
    <name type="scientific">Tothia fuscella</name>
    <dbReference type="NCBI Taxonomy" id="1048955"/>
    <lineage>
        <taxon>Eukaryota</taxon>
        <taxon>Fungi</taxon>
        <taxon>Dikarya</taxon>
        <taxon>Ascomycota</taxon>
        <taxon>Pezizomycotina</taxon>
        <taxon>Dothideomycetes</taxon>
        <taxon>Pleosporomycetidae</taxon>
        <taxon>Venturiales</taxon>
        <taxon>Cylindrosympodiaceae</taxon>
        <taxon>Tothia</taxon>
    </lineage>
</organism>
<sequence length="169" mass="18012">MSACIVNTSTASSSTTPNAAPIKKMFACPVKDCAQGPYATRDDLKRHDREVHPRKRFTCPALSCEYSAIRADAVTKHKNNLGHWTCPVPGCQRLFATFDLQAAHGAAGHVVCDICSRVIPVLEFGAHQIAENEHLGAVLFAAAQEALGSDDSDDSDDEDDEGGVGENSA</sequence>
<proteinExistence type="predicted"/>
<gene>
    <name evidence="3" type="ORF">EJ08DRAFT_411665</name>
</gene>
<dbReference type="Proteomes" id="UP000800235">
    <property type="component" value="Unassembled WGS sequence"/>
</dbReference>
<dbReference type="EMBL" id="MU007073">
    <property type="protein sequence ID" value="KAF2424866.1"/>
    <property type="molecule type" value="Genomic_DNA"/>
</dbReference>
<dbReference type="AlphaFoldDB" id="A0A9P4NJT6"/>
<dbReference type="SMART" id="SM00355">
    <property type="entry name" value="ZnF_C2H2"/>
    <property type="match status" value="3"/>
</dbReference>